<dbReference type="Gene3D" id="3.40.50.720">
    <property type="entry name" value="NAD(P)-binding Rossmann-like Domain"/>
    <property type="match status" value="1"/>
</dbReference>
<gene>
    <name evidence="3" type="ORF">LCGC14_1708610</name>
</gene>
<sequence length="87" mass="9733">MKKENEKILITGGAGYIGSVLTPTLLDKDYRVTVLDNLMYNQTSLIHHCSNPNFKFIKADVTDYSFMEKELPNYDIIIPLAAIVGAP</sequence>
<organism evidence="3">
    <name type="scientific">marine sediment metagenome</name>
    <dbReference type="NCBI Taxonomy" id="412755"/>
    <lineage>
        <taxon>unclassified sequences</taxon>
        <taxon>metagenomes</taxon>
        <taxon>ecological metagenomes</taxon>
    </lineage>
</organism>
<proteinExistence type="inferred from homology"/>
<dbReference type="InterPro" id="IPR001509">
    <property type="entry name" value="Epimerase_deHydtase"/>
</dbReference>
<feature type="non-terminal residue" evidence="3">
    <location>
        <position position="87"/>
    </location>
</feature>
<name>A0A0F9I3G4_9ZZZZ</name>
<dbReference type="EMBL" id="LAZR01015207">
    <property type="protein sequence ID" value="KKM14189.1"/>
    <property type="molecule type" value="Genomic_DNA"/>
</dbReference>
<dbReference type="Pfam" id="PF01370">
    <property type="entry name" value="Epimerase"/>
    <property type="match status" value="1"/>
</dbReference>
<protein>
    <recommendedName>
        <fullName evidence="2">NAD-dependent epimerase/dehydratase domain-containing protein</fullName>
    </recommendedName>
</protein>
<accession>A0A0F9I3G4</accession>
<comment type="caution">
    <text evidence="3">The sequence shown here is derived from an EMBL/GenBank/DDBJ whole genome shotgun (WGS) entry which is preliminary data.</text>
</comment>
<evidence type="ECO:0000256" key="1">
    <source>
        <dbReference type="ARBA" id="ARBA00007637"/>
    </source>
</evidence>
<evidence type="ECO:0000259" key="2">
    <source>
        <dbReference type="Pfam" id="PF01370"/>
    </source>
</evidence>
<dbReference type="AlphaFoldDB" id="A0A0F9I3G4"/>
<reference evidence="3" key="1">
    <citation type="journal article" date="2015" name="Nature">
        <title>Complex archaea that bridge the gap between prokaryotes and eukaryotes.</title>
        <authorList>
            <person name="Spang A."/>
            <person name="Saw J.H."/>
            <person name="Jorgensen S.L."/>
            <person name="Zaremba-Niedzwiedzka K."/>
            <person name="Martijn J."/>
            <person name="Lind A.E."/>
            <person name="van Eijk R."/>
            <person name="Schleper C."/>
            <person name="Guy L."/>
            <person name="Ettema T.J."/>
        </authorList>
    </citation>
    <scope>NUCLEOTIDE SEQUENCE</scope>
</reference>
<dbReference type="SUPFAM" id="SSF51735">
    <property type="entry name" value="NAD(P)-binding Rossmann-fold domains"/>
    <property type="match status" value="1"/>
</dbReference>
<comment type="similarity">
    <text evidence="1">Belongs to the NAD(P)-dependent epimerase/dehydratase family.</text>
</comment>
<evidence type="ECO:0000313" key="3">
    <source>
        <dbReference type="EMBL" id="KKM14189.1"/>
    </source>
</evidence>
<dbReference type="InterPro" id="IPR036291">
    <property type="entry name" value="NAD(P)-bd_dom_sf"/>
</dbReference>
<dbReference type="PANTHER" id="PTHR43000">
    <property type="entry name" value="DTDP-D-GLUCOSE 4,6-DEHYDRATASE-RELATED"/>
    <property type="match status" value="1"/>
</dbReference>
<feature type="domain" description="NAD-dependent epimerase/dehydratase" evidence="2">
    <location>
        <begin position="8"/>
        <end position="85"/>
    </location>
</feature>